<sequence>MNKNNHNEYPINFFTAIFIRFIILKLIVFDSHPVQYRVPLWESLAKKFGSDFTVIYASSCSVDGYLDSGFNKKISWDLPLLNGYSSIILHSDNGKPLSGWNSLTGKGINSILRSIKPDMIFLTGMNYRFDFTALILAFIWRIPVCLRCETQDEAVERSIVKSFFRTILYKTIYKRFSLIFYIGELNKQHYLKHGVSENMLFPANYFTIDRFKAFSNFDKEFLRNNLRENLNISLSDLVIGFSGKLISKKRPDILFDAIRYLPFEIQRKVHIYFIGSGEMEDELKSKAVEIQNLYGIRAHFAGFVNQSELPAHYLNLDILVLPSRKRGETWGLVVNEAMQAGCSVITSDAVGCNVDFKSWERFRVFNEGDAIDLASKITSLSFFERDYSWAYSRLKYYSLESSTDSIYSNILNYFAD</sequence>
<gene>
    <name evidence="3" type="ORF">GCM10007390_16020</name>
</gene>
<dbReference type="CDD" id="cd03801">
    <property type="entry name" value="GT4_PimA-like"/>
    <property type="match status" value="1"/>
</dbReference>
<protein>
    <recommendedName>
        <fullName evidence="2">Glycosyl transferase family 1 domain-containing protein</fullName>
    </recommendedName>
</protein>
<dbReference type="GO" id="GO:0016757">
    <property type="term" value="F:glycosyltransferase activity"/>
    <property type="evidence" value="ECO:0007669"/>
    <property type="project" value="InterPro"/>
</dbReference>
<keyword evidence="1" id="KW-1133">Transmembrane helix</keyword>
<evidence type="ECO:0000313" key="3">
    <source>
        <dbReference type="EMBL" id="GHB62981.1"/>
    </source>
</evidence>
<dbReference type="Proteomes" id="UP000598271">
    <property type="component" value="Unassembled WGS sequence"/>
</dbReference>
<reference evidence="3 4" key="1">
    <citation type="journal article" date="2014" name="Int. J. Syst. Evol. Microbiol.">
        <title>Complete genome sequence of Corynebacterium casei LMG S-19264T (=DSM 44701T), isolated from a smear-ripened cheese.</title>
        <authorList>
            <consortium name="US DOE Joint Genome Institute (JGI-PGF)"/>
            <person name="Walter F."/>
            <person name="Albersmeier A."/>
            <person name="Kalinowski J."/>
            <person name="Ruckert C."/>
        </authorList>
    </citation>
    <scope>NUCLEOTIDE SEQUENCE [LARGE SCALE GENOMIC DNA]</scope>
    <source>
        <strain evidence="3 4">KCTC 12866</strain>
    </source>
</reference>
<dbReference type="AlphaFoldDB" id="A0A8J3D5I8"/>
<keyword evidence="1" id="KW-0472">Membrane</keyword>
<proteinExistence type="predicted"/>
<dbReference type="Gene3D" id="3.40.50.2000">
    <property type="entry name" value="Glycogen Phosphorylase B"/>
    <property type="match status" value="2"/>
</dbReference>
<feature type="transmembrane region" description="Helical" evidence="1">
    <location>
        <begin position="12"/>
        <end position="29"/>
    </location>
</feature>
<evidence type="ECO:0000259" key="2">
    <source>
        <dbReference type="Pfam" id="PF00534"/>
    </source>
</evidence>
<dbReference type="RefSeq" id="WP_189563786.1">
    <property type="nucleotide sequence ID" value="NZ_BMXF01000001.1"/>
</dbReference>
<feature type="domain" description="Glycosyl transferase family 1" evidence="2">
    <location>
        <begin position="224"/>
        <end position="380"/>
    </location>
</feature>
<name>A0A8J3D5I8_9BACT</name>
<accession>A0A8J3D5I8</accession>
<dbReference type="Pfam" id="PF00534">
    <property type="entry name" value="Glycos_transf_1"/>
    <property type="match status" value="1"/>
</dbReference>
<dbReference type="EMBL" id="BMXF01000001">
    <property type="protein sequence ID" value="GHB62981.1"/>
    <property type="molecule type" value="Genomic_DNA"/>
</dbReference>
<keyword evidence="4" id="KW-1185">Reference proteome</keyword>
<dbReference type="SUPFAM" id="SSF53756">
    <property type="entry name" value="UDP-Glycosyltransferase/glycogen phosphorylase"/>
    <property type="match status" value="1"/>
</dbReference>
<evidence type="ECO:0000313" key="4">
    <source>
        <dbReference type="Proteomes" id="UP000598271"/>
    </source>
</evidence>
<dbReference type="PANTHER" id="PTHR45947">
    <property type="entry name" value="SULFOQUINOVOSYL TRANSFERASE SQD2"/>
    <property type="match status" value="1"/>
</dbReference>
<comment type="caution">
    <text evidence="3">The sequence shown here is derived from an EMBL/GenBank/DDBJ whole genome shotgun (WGS) entry which is preliminary data.</text>
</comment>
<dbReference type="InterPro" id="IPR050194">
    <property type="entry name" value="Glycosyltransferase_grp1"/>
</dbReference>
<organism evidence="3 4">
    <name type="scientific">Persicitalea jodogahamensis</name>
    <dbReference type="NCBI Taxonomy" id="402147"/>
    <lineage>
        <taxon>Bacteria</taxon>
        <taxon>Pseudomonadati</taxon>
        <taxon>Bacteroidota</taxon>
        <taxon>Cytophagia</taxon>
        <taxon>Cytophagales</taxon>
        <taxon>Spirosomataceae</taxon>
        <taxon>Persicitalea</taxon>
    </lineage>
</organism>
<dbReference type="InterPro" id="IPR001296">
    <property type="entry name" value="Glyco_trans_1"/>
</dbReference>
<evidence type="ECO:0000256" key="1">
    <source>
        <dbReference type="SAM" id="Phobius"/>
    </source>
</evidence>
<keyword evidence="1" id="KW-0812">Transmembrane</keyword>
<dbReference type="PANTHER" id="PTHR45947:SF3">
    <property type="entry name" value="SULFOQUINOVOSYL TRANSFERASE SQD2"/>
    <property type="match status" value="1"/>
</dbReference>